<name>A0AAQ3NN42_VIGMU</name>
<keyword evidence="2" id="KW-1185">Reference proteome</keyword>
<gene>
    <name evidence="1" type="ORF">V8G54_017516</name>
</gene>
<dbReference type="Proteomes" id="UP001374535">
    <property type="component" value="Chromosome 5"/>
</dbReference>
<accession>A0AAQ3NN42</accession>
<organism evidence="1 2">
    <name type="scientific">Vigna mungo</name>
    <name type="common">Black gram</name>
    <name type="synonym">Phaseolus mungo</name>
    <dbReference type="NCBI Taxonomy" id="3915"/>
    <lineage>
        <taxon>Eukaryota</taxon>
        <taxon>Viridiplantae</taxon>
        <taxon>Streptophyta</taxon>
        <taxon>Embryophyta</taxon>
        <taxon>Tracheophyta</taxon>
        <taxon>Spermatophyta</taxon>
        <taxon>Magnoliopsida</taxon>
        <taxon>eudicotyledons</taxon>
        <taxon>Gunneridae</taxon>
        <taxon>Pentapetalae</taxon>
        <taxon>rosids</taxon>
        <taxon>fabids</taxon>
        <taxon>Fabales</taxon>
        <taxon>Fabaceae</taxon>
        <taxon>Papilionoideae</taxon>
        <taxon>50 kb inversion clade</taxon>
        <taxon>NPAAA clade</taxon>
        <taxon>indigoferoid/millettioid clade</taxon>
        <taxon>Phaseoleae</taxon>
        <taxon>Vigna</taxon>
    </lineage>
</organism>
<evidence type="ECO:0000313" key="1">
    <source>
        <dbReference type="EMBL" id="WVZ12986.1"/>
    </source>
</evidence>
<evidence type="ECO:0000313" key="2">
    <source>
        <dbReference type="Proteomes" id="UP001374535"/>
    </source>
</evidence>
<dbReference type="EMBL" id="CP144696">
    <property type="protein sequence ID" value="WVZ12986.1"/>
    <property type="molecule type" value="Genomic_DNA"/>
</dbReference>
<sequence length="102" mass="11761">MLVGNELKKSVRLKPWKMTLIWFPSPVKVAGVLPPIDHTILAFFDCRTGCAIIQRVSIVTHPSAIRVVTRSITNIVLVLVCQDCRRRKRSGSRRRRRRRKLS</sequence>
<protein>
    <submittedName>
        <fullName evidence="1">Uncharacterized protein</fullName>
    </submittedName>
</protein>
<dbReference type="AlphaFoldDB" id="A0AAQ3NN42"/>
<proteinExistence type="predicted"/>
<reference evidence="1 2" key="1">
    <citation type="journal article" date="2023" name="Life. Sci Alliance">
        <title>Evolutionary insights into 3D genome organization and epigenetic landscape of Vigna mungo.</title>
        <authorList>
            <person name="Junaid A."/>
            <person name="Singh B."/>
            <person name="Bhatia S."/>
        </authorList>
    </citation>
    <scope>NUCLEOTIDE SEQUENCE [LARGE SCALE GENOMIC DNA]</scope>
    <source>
        <strain evidence="1">Urdbean</strain>
    </source>
</reference>